<feature type="compositionally biased region" description="Low complexity" evidence="5">
    <location>
        <begin position="128"/>
        <end position="140"/>
    </location>
</feature>
<dbReference type="GeneID" id="24408683"/>
<proteinExistence type="predicted"/>
<dbReference type="Pfam" id="PF00170">
    <property type="entry name" value="bZIP_1"/>
    <property type="match status" value="1"/>
</dbReference>
<dbReference type="PROSITE" id="PS00036">
    <property type="entry name" value="BZIP_BASIC"/>
    <property type="match status" value="1"/>
</dbReference>
<dbReference type="SUPFAM" id="SSF57959">
    <property type="entry name" value="Leucine zipper domain"/>
    <property type="match status" value="1"/>
</dbReference>
<dbReference type="VEuPathDB" id="FungiDB:GLRG_03318"/>
<evidence type="ECO:0000313" key="8">
    <source>
        <dbReference type="Proteomes" id="UP000008782"/>
    </source>
</evidence>
<dbReference type="Proteomes" id="UP000008782">
    <property type="component" value="Unassembled WGS sequence"/>
</dbReference>
<feature type="region of interest" description="Disordered" evidence="5">
    <location>
        <begin position="56"/>
        <end position="182"/>
    </location>
</feature>
<evidence type="ECO:0000313" key="7">
    <source>
        <dbReference type="EMBL" id="EFQ28174.1"/>
    </source>
</evidence>
<organism evidence="8">
    <name type="scientific">Colletotrichum graminicola (strain M1.001 / M2 / FGSC 10212)</name>
    <name type="common">Maize anthracnose fungus</name>
    <name type="synonym">Glomerella graminicola</name>
    <dbReference type="NCBI Taxonomy" id="645133"/>
    <lineage>
        <taxon>Eukaryota</taxon>
        <taxon>Fungi</taxon>
        <taxon>Dikarya</taxon>
        <taxon>Ascomycota</taxon>
        <taxon>Pezizomycotina</taxon>
        <taxon>Sordariomycetes</taxon>
        <taxon>Hypocreomycetidae</taxon>
        <taxon>Glomerellales</taxon>
        <taxon>Glomerellaceae</taxon>
        <taxon>Colletotrichum</taxon>
        <taxon>Colletotrichum graminicola species complex</taxon>
    </lineage>
</organism>
<feature type="region of interest" description="Disordered" evidence="5">
    <location>
        <begin position="1"/>
        <end position="37"/>
    </location>
</feature>
<dbReference type="PROSITE" id="PS50217">
    <property type="entry name" value="BZIP"/>
    <property type="match status" value="1"/>
</dbReference>
<accession>E3QBT9</accession>
<dbReference type="InterPro" id="IPR004827">
    <property type="entry name" value="bZIP"/>
</dbReference>
<feature type="non-terminal residue" evidence="7">
    <location>
        <position position="1"/>
    </location>
</feature>
<evidence type="ECO:0000259" key="6">
    <source>
        <dbReference type="PROSITE" id="PS50217"/>
    </source>
</evidence>
<protein>
    <submittedName>
        <fullName evidence="7">BZIP transcription factor</fullName>
    </submittedName>
</protein>
<dbReference type="STRING" id="645133.E3QBT9"/>
<keyword evidence="4" id="KW-0539">Nucleus</keyword>
<dbReference type="eggNOG" id="KOG1414">
    <property type="taxonomic scope" value="Eukaryota"/>
</dbReference>
<name>E3QBT9_COLGM</name>
<feature type="region of interest" description="Disordered" evidence="5">
    <location>
        <begin position="187"/>
        <end position="206"/>
    </location>
</feature>
<evidence type="ECO:0000256" key="1">
    <source>
        <dbReference type="ARBA" id="ARBA00004123"/>
    </source>
</evidence>
<evidence type="ECO:0000256" key="2">
    <source>
        <dbReference type="ARBA" id="ARBA00023015"/>
    </source>
</evidence>
<dbReference type="CDD" id="cd14687">
    <property type="entry name" value="bZIP_ATF2"/>
    <property type="match status" value="1"/>
</dbReference>
<evidence type="ECO:0000256" key="3">
    <source>
        <dbReference type="ARBA" id="ARBA00023163"/>
    </source>
</evidence>
<dbReference type="GO" id="GO:0005634">
    <property type="term" value="C:nucleus"/>
    <property type="evidence" value="ECO:0007669"/>
    <property type="project" value="UniProtKB-SubCell"/>
</dbReference>
<dbReference type="Gene3D" id="1.20.5.170">
    <property type="match status" value="1"/>
</dbReference>
<dbReference type="EMBL" id="GG697340">
    <property type="protein sequence ID" value="EFQ28174.1"/>
    <property type="molecule type" value="Genomic_DNA"/>
</dbReference>
<dbReference type="InterPro" id="IPR051027">
    <property type="entry name" value="bZIP_transcription_factors"/>
</dbReference>
<dbReference type="SMART" id="SM00338">
    <property type="entry name" value="BRLZ"/>
    <property type="match status" value="1"/>
</dbReference>
<feature type="compositionally biased region" description="Low complexity" evidence="5">
    <location>
        <begin position="60"/>
        <end position="91"/>
    </location>
</feature>
<dbReference type="GO" id="GO:0003700">
    <property type="term" value="F:DNA-binding transcription factor activity"/>
    <property type="evidence" value="ECO:0007669"/>
    <property type="project" value="InterPro"/>
</dbReference>
<dbReference type="PANTHER" id="PTHR19304">
    <property type="entry name" value="CYCLIC-AMP RESPONSE ELEMENT BINDING PROTEIN"/>
    <property type="match status" value="1"/>
</dbReference>
<feature type="domain" description="BZIP" evidence="6">
    <location>
        <begin position="178"/>
        <end position="241"/>
    </location>
</feature>
<dbReference type="RefSeq" id="XP_008092194.1">
    <property type="nucleotide sequence ID" value="XM_008094003.1"/>
</dbReference>
<dbReference type="OrthoDB" id="295274at2759"/>
<keyword evidence="2" id="KW-0805">Transcription regulation</keyword>
<evidence type="ECO:0000256" key="4">
    <source>
        <dbReference type="ARBA" id="ARBA00023242"/>
    </source>
</evidence>
<evidence type="ECO:0000256" key="5">
    <source>
        <dbReference type="SAM" id="MobiDB-lite"/>
    </source>
</evidence>
<dbReference type="AlphaFoldDB" id="E3QBT9"/>
<feature type="compositionally biased region" description="Low complexity" evidence="5">
    <location>
        <begin position="1"/>
        <end position="33"/>
    </location>
</feature>
<dbReference type="HOGENOM" id="CLU_060558_0_0_1"/>
<keyword evidence="8" id="KW-1185">Reference proteome</keyword>
<sequence>ASALQQQHHHQAAWPPFEQQQSPFEQHQSPFQQLLGHRAAAPSALTLTPVFSWRTADPQSSISTRSSQSWQGSSSGNPSESLSSPTSSMLSLVAPQFVQSAGETRPVQPVDSPETPKRRRGRPRLSETSQRARTAQTPARTAKKTKRQRASTTSASEDDDSSSKVGDGGGGGGGSDDDDKRNRVRARNREAAHKCRQKTQKGISQLQTQEAVMGGINKSLKSEVEMLREEILLLKHMALQHSGCGCSFIEEYIAGAAQNLVQSGARISATPRGGNAETDGQHSMAGGDECYIDRRAYDTHSKAEMYLTGFESGFFDFESTPYHAAGIQL</sequence>
<dbReference type="InterPro" id="IPR046347">
    <property type="entry name" value="bZIP_sf"/>
</dbReference>
<gene>
    <name evidence="7" type="ORF">GLRG_03318</name>
</gene>
<reference evidence="8" key="1">
    <citation type="journal article" date="2012" name="Nat. Genet.">
        <title>Lifestyle transitions in plant pathogenic Colletotrichum fungi deciphered by genome and transcriptome analyses.</title>
        <authorList>
            <person name="O'Connell R.J."/>
            <person name="Thon M.R."/>
            <person name="Hacquard S."/>
            <person name="Amyotte S.G."/>
            <person name="Kleemann J."/>
            <person name="Torres M.F."/>
            <person name="Damm U."/>
            <person name="Buiate E.A."/>
            <person name="Epstein L."/>
            <person name="Alkan N."/>
            <person name="Altmueller J."/>
            <person name="Alvarado-Balderrama L."/>
            <person name="Bauser C.A."/>
            <person name="Becker C."/>
            <person name="Birren B.W."/>
            <person name="Chen Z."/>
            <person name="Choi J."/>
            <person name="Crouch J.A."/>
            <person name="Duvick J.P."/>
            <person name="Farman M.A."/>
            <person name="Gan P."/>
            <person name="Heiman D."/>
            <person name="Henrissat B."/>
            <person name="Howard R.J."/>
            <person name="Kabbage M."/>
            <person name="Koch C."/>
            <person name="Kracher B."/>
            <person name="Kubo Y."/>
            <person name="Law A.D."/>
            <person name="Lebrun M.-H."/>
            <person name="Lee Y.-H."/>
            <person name="Miyara I."/>
            <person name="Moore N."/>
            <person name="Neumann U."/>
            <person name="Nordstroem K."/>
            <person name="Panaccione D.G."/>
            <person name="Panstruga R."/>
            <person name="Place M."/>
            <person name="Proctor R.H."/>
            <person name="Prusky D."/>
            <person name="Rech G."/>
            <person name="Reinhardt R."/>
            <person name="Rollins J.A."/>
            <person name="Rounsley S."/>
            <person name="Schardl C.L."/>
            <person name="Schwartz D.C."/>
            <person name="Shenoy N."/>
            <person name="Shirasu K."/>
            <person name="Sikhakolli U.R."/>
            <person name="Stueber K."/>
            <person name="Sukno S.A."/>
            <person name="Sweigard J.A."/>
            <person name="Takano Y."/>
            <person name="Takahara H."/>
            <person name="Trail F."/>
            <person name="van der Does H.C."/>
            <person name="Voll L.M."/>
            <person name="Will I."/>
            <person name="Young S."/>
            <person name="Zeng Q."/>
            <person name="Zhang J."/>
            <person name="Zhou S."/>
            <person name="Dickman M.B."/>
            <person name="Schulze-Lefert P."/>
            <person name="Ver Loren van Themaat E."/>
            <person name="Ma L.-J."/>
            <person name="Vaillancourt L.J."/>
        </authorList>
    </citation>
    <scope>NUCLEOTIDE SEQUENCE [LARGE SCALE GENOMIC DNA]</scope>
    <source>
        <strain evidence="8">M1.001 / M2 / FGSC 10212</strain>
    </source>
</reference>
<comment type="subcellular location">
    <subcellularLocation>
        <location evidence="1">Nucleus</location>
    </subcellularLocation>
</comment>
<keyword evidence="3" id="KW-0804">Transcription</keyword>